<dbReference type="CDD" id="cd00077">
    <property type="entry name" value="HDc"/>
    <property type="match status" value="1"/>
</dbReference>
<dbReference type="NCBIfam" id="TIGR00277">
    <property type="entry name" value="HDIG"/>
    <property type="match status" value="1"/>
</dbReference>
<accession>A0A0F9CNI3</accession>
<dbReference type="InterPro" id="IPR003607">
    <property type="entry name" value="HD/PDEase_dom"/>
</dbReference>
<dbReference type="SUPFAM" id="SSF109604">
    <property type="entry name" value="HD-domain/PDEase-like"/>
    <property type="match status" value="1"/>
</dbReference>
<gene>
    <name evidence="2" type="ORF">LCGC14_2300850</name>
</gene>
<evidence type="ECO:0000259" key="1">
    <source>
        <dbReference type="Pfam" id="PF01966"/>
    </source>
</evidence>
<sequence length="178" mass="20673">MKKMKMMSHIVAHSHQVYRVSTFLVDQLTPIGVSLNRELVQAAALLHDITKTRSFETKENHALTGAQFISDLGYPEVGFIVRQHVKLDHYFVSKYLSEAEIVNYADKRVLHDNIVSLKERMNYIVTKYGKEKESREYLYFLRDKTVQLENKLFKYLSFTPAELSDLLSRRLTDGNNGV</sequence>
<name>A0A0F9CNI3_9ZZZZ</name>
<dbReference type="AlphaFoldDB" id="A0A0F9CNI3"/>
<comment type="caution">
    <text evidence="2">The sequence shown here is derived from an EMBL/GenBank/DDBJ whole genome shotgun (WGS) entry which is preliminary data.</text>
</comment>
<dbReference type="InterPro" id="IPR006675">
    <property type="entry name" value="HDIG_dom"/>
</dbReference>
<reference evidence="2" key="1">
    <citation type="journal article" date="2015" name="Nature">
        <title>Complex archaea that bridge the gap between prokaryotes and eukaryotes.</title>
        <authorList>
            <person name="Spang A."/>
            <person name="Saw J.H."/>
            <person name="Jorgensen S.L."/>
            <person name="Zaremba-Niedzwiedzka K."/>
            <person name="Martijn J."/>
            <person name="Lind A.E."/>
            <person name="van Eijk R."/>
            <person name="Schleper C."/>
            <person name="Guy L."/>
            <person name="Ettema T.J."/>
        </authorList>
    </citation>
    <scope>NUCLEOTIDE SEQUENCE</scope>
</reference>
<dbReference type="EMBL" id="LAZR01032433">
    <property type="protein sequence ID" value="KKL50903.1"/>
    <property type="molecule type" value="Genomic_DNA"/>
</dbReference>
<evidence type="ECO:0000313" key="2">
    <source>
        <dbReference type="EMBL" id="KKL50903.1"/>
    </source>
</evidence>
<proteinExistence type="predicted"/>
<dbReference type="Pfam" id="PF01966">
    <property type="entry name" value="HD"/>
    <property type="match status" value="1"/>
</dbReference>
<organism evidence="2">
    <name type="scientific">marine sediment metagenome</name>
    <dbReference type="NCBI Taxonomy" id="412755"/>
    <lineage>
        <taxon>unclassified sequences</taxon>
        <taxon>metagenomes</taxon>
        <taxon>ecological metagenomes</taxon>
    </lineage>
</organism>
<dbReference type="InterPro" id="IPR006674">
    <property type="entry name" value="HD_domain"/>
</dbReference>
<feature type="domain" description="HD" evidence="1">
    <location>
        <begin position="12"/>
        <end position="107"/>
    </location>
</feature>
<dbReference type="Gene3D" id="1.10.3210.10">
    <property type="entry name" value="Hypothetical protein af1432"/>
    <property type="match status" value="1"/>
</dbReference>
<protein>
    <recommendedName>
        <fullName evidence="1">HD domain-containing protein</fullName>
    </recommendedName>
</protein>